<sequence>MEGEREKSPINAEQQEENLDSVSNDGQETSGQPSSSTSALSSKAESPGKQMDGSERALSNKLGVQLCPYCNSELDPNVHRFCSGCGKTIQECISIVHQKQDSGVQLCPNCNIELDTNVHKFCHGCGGNIQQMLANVHKKQ</sequence>
<evidence type="ECO:0000256" key="1">
    <source>
        <dbReference type="SAM" id="MobiDB-lite"/>
    </source>
</evidence>
<proteinExistence type="predicted"/>
<dbReference type="AlphaFoldDB" id="A0A6S7IUM0"/>
<dbReference type="EMBL" id="CACRXK020006370">
    <property type="protein sequence ID" value="CAB4009191.1"/>
    <property type="molecule type" value="Genomic_DNA"/>
</dbReference>
<name>A0A6S7IUM0_PARCT</name>
<comment type="caution">
    <text evidence="2">The sequence shown here is derived from an EMBL/GenBank/DDBJ whole genome shotgun (WGS) entry which is preliminary data.</text>
</comment>
<evidence type="ECO:0000313" key="3">
    <source>
        <dbReference type="Proteomes" id="UP001152795"/>
    </source>
</evidence>
<evidence type="ECO:0000313" key="2">
    <source>
        <dbReference type="EMBL" id="CAB4009191.1"/>
    </source>
</evidence>
<gene>
    <name evidence="2" type="ORF">PACLA_8A040102</name>
</gene>
<protein>
    <submittedName>
        <fullName evidence="2">Uncharacterized protein</fullName>
    </submittedName>
</protein>
<feature type="compositionally biased region" description="Low complexity" evidence="1">
    <location>
        <begin position="26"/>
        <end position="47"/>
    </location>
</feature>
<keyword evidence="3" id="KW-1185">Reference proteome</keyword>
<feature type="region of interest" description="Disordered" evidence="1">
    <location>
        <begin position="1"/>
        <end position="57"/>
    </location>
</feature>
<organism evidence="2 3">
    <name type="scientific">Paramuricea clavata</name>
    <name type="common">Red gorgonian</name>
    <name type="synonym">Violescent sea-whip</name>
    <dbReference type="NCBI Taxonomy" id="317549"/>
    <lineage>
        <taxon>Eukaryota</taxon>
        <taxon>Metazoa</taxon>
        <taxon>Cnidaria</taxon>
        <taxon>Anthozoa</taxon>
        <taxon>Octocorallia</taxon>
        <taxon>Malacalcyonacea</taxon>
        <taxon>Plexauridae</taxon>
        <taxon>Paramuricea</taxon>
    </lineage>
</organism>
<feature type="non-terminal residue" evidence="2">
    <location>
        <position position="140"/>
    </location>
</feature>
<reference evidence="2" key="1">
    <citation type="submission" date="2020-04" db="EMBL/GenBank/DDBJ databases">
        <authorList>
            <person name="Alioto T."/>
            <person name="Alioto T."/>
            <person name="Gomez Garrido J."/>
        </authorList>
    </citation>
    <scope>NUCLEOTIDE SEQUENCE</scope>
    <source>
        <strain evidence="2">A484AB</strain>
    </source>
</reference>
<dbReference type="Proteomes" id="UP001152795">
    <property type="component" value="Unassembled WGS sequence"/>
</dbReference>
<accession>A0A6S7IUM0</accession>